<feature type="modified residue" description="4-aspartylphosphate" evidence="1">
    <location>
        <position position="53"/>
    </location>
</feature>
<dbReference type="InterPro" id="IPR007492">
    <property type="entry name" value="LytTR_DNA-bd_dom"/>
</dbReference>
<dbReference type="EMBL" id="LBKL01000032">
    <property type="protein sequence ID" value="KLL42632.1"/>
    <property type="molecule type" value="Genomic_DNA"/>
</dbReference>
<evidence type="ECO:0000313" key="4">
    <source>
        <dbReference type="EMBL" id="KLJ30585.1"/>
    </source>
</evidence>
<dbReference type="Pfam" id="PF00072">
    <property type="entry name" value="Response_reg"/>
    <property type="match status" value="1"/>
</dbReference>
<dbReference type="Proteomes" id="UP000035174">
    <property type="component" value="Unassembled WGS sequence"/>
</dbReference>
<evidence type="ECO:0000259" key="3">
    <source>
        <dbReference type="PROSITE" id="PS50930"/>
    </source>
</evidence>
<dbReference type="InterPro" id="IPR001789">
    <property type="entry name" value="Sig_transdc_resp-reg_receiver"/>
</dbReference>
<evidence type="ECO:0000313" key="7">
    <source>
        <dbReference type="EMBL" id="RDY79815.1"/>
    </source>
</evidence>
<dbReference type="Proteomes" id="UP000256718">
    <property type="component" value="Unassembled WGS sequence"/>
</dbReference>
<dbReference type="EMBL" id="UHEW01000005">
    <property type="protein sequence ID" value="SUN29292.1"/>
    <property type="molecule type" value="Genomic_DNA"/>
</dbReference>
<proteinExistence type="predicted"/>
<gene>
    <name evidence="6" type="primary">ltdR</name>
    <name evidence="8" type="synonym">lytR_3</name>
    <name evidence="7" type="ORF">C4618_08850</name>
    <name evidence="8" type="ORF">NCTC8185_02350</name>
    <name evidence="9" type="ORF">NCTC9828_01571</name>
    <name evidence="6" type="ORF">QP229_02855</name>
    <name evidence="5" type="ORF">WA04_02500</name>
    <name evidence="4" type="ORF">WA45_01760</name>
</gene>
<comment type="caution">
    <text evidence="5">The sequence shown here is derived from an EMBL/GenBank/DDBJ whole genome shotgun (WGS) entry which is preliminary data.</text>
</comment>
<evidence type="ECO:0000313" key="9">
    <source>
        <dbReference type="EMBL" id="SUN29292.1"/>
    </source>
</evidence>
<reference evidence="7 14" key="2">
    <citation type="journal article" date="2018" name="Emerg. Microbes Infect.">
        <title>Phenotypic and molecular analysis of nontypeable Group B streptococci: identification of cps2a and hybrid cps2a/cps5 Group B streptococcal capsule gene clusters.</title>
        <authorList>
            <person name="Alhhazmi A."/>
            <person name="Tyrrell G.J."/>
        </authorList>
    </citation>
    <scope>NUCLEOTIDE SEQUENCE [LARGE SCALE GENOMIC DNA]</scope>
    <source>
        <strain evidence="7 14">PLGBS17</strain>
    </source>
</reference>
<feature type="domain" description="Response regulatory" evidence="2">
    <location>
        <begin position="2"/>
        <end position="116"/>
    </location>
</feature>
<dbReference type="PANTHER" id="PTHR37299">
    <property type="entry name" value="TRANSCRIPTIONAL REGULATOR-RELATED"/>
    <property type="match status" value="1"/>
</dbReference>
<dbReference type="Gene3D" id="3.40.50.2300">
    <property type="match status" value="1"/>
</dbReference>
<evidence type="ECO:0000313" key="14">
    <source>
        <dbReference type="Proteomes" id="UP000256718"/>
    </source>
</evidence>
<dbReference type="EMBL" id="QHGZ01000184">
    <property type="protein sequence ID" value="RDY79815.1"/>
    <property type="molecule type" value="Genomic_DNA"/>
</dbReference>
<dbReference type="EMBL" id="JASOIH010000001">
    <property type="protein sequence ID" value="MDK6898932.1"/>
    <property type="molecule type" value="Genomic_DNA"/>
</dbReference>
<dbReference type="PROSITE" id="PS50930">
    <property type="entry name" value="HTH_LYTTR"/>
    <property type="match status" value="1"/>
</dbReference>
<dbReference type="InterPro" id="IPR011006">
    <property type="entry name" value="CheY-like_superfamily"/>
</dbReference>
<evidence type="ECO:0000259" key="2">
    <source>
        <dbReference type="PROSITE" id="PS50110"/>
    </source>
</evidence>
<protein>
    <submittedName>
        <fullName evidence="8">Autolysis response regulater LytR</fullName>
    </submittedName>
    <submittedName>
        <fullName evidence="7">DNA-binding response regulator</fullName>
    </submittedName>
    <submittedName>
        <fullName evidence="5">LytR family transcriptional regulator</fullName>
    </submittedName>
    <submittedName>
        <fullName evidence="6">Response regulator transcription factor LtdR</fullName>
    </submittedName>
</protein>
<dbReference type="SUPFAM" id="SSF52172">
    <property type="entry name" value="CheY-like"/>
    <property type="match status" value="1"/>
</dbReference>
<dbReference type="EMBL" id="UHEQ01000004">
    <property type="protein sequence ID" value="SUN15027.1"/>
    <property type="molecule type" value="Genomic_DNA"/>
</dbReference>
<dbReference type="RefSeq" id="WP_000866959.1">
    <property type="nucleotide sequence ID" value="NZ_AP018935.1"/>
</dbReference>
<dbReference type="SMART" id="SM00850">
    <property type="entry name" value="LytTR"/>
    <property type="match status" value="1"/>
</dbReference>
<sequence length="244" mass="27848">MKVLVVDDEPVARNELIYLLNKYDSNLVIAEAHDMATALAILLRETFDVALLDIHLRDDSGLQLAEYINKMPKPPLLIFATAYDQYAIQAFEHDARDYLLKPYDFDRLKQAMDRVKGALSTSTIIESVTSGPLFKQQYPLTVEDRIYLVSADDILLIEAMQGKLIIQTPDKNYEIDGSLQQWQDKLPSSQFVRVHRSYIVNINAIKTIEPWFNQTLQLHLCNKITVPVSRANVKPLKQMLGIST</sequence>
<dbReference type="InterPro" id="IPR046947">
    <property type="entry name" value="LytR-like"/>
</dbReference>
<organism evidence="5 11">
    <name type="scientific">Streptococcus agalactiae</name>
    <dbReference type="NCBI Taxonomy" id="1311"/>
    <lineage>
        <taxon>Bacteria</taxon>
        <taxon>Bacillati</taxon>
        <taxon>Bacillota</taxon>
        <taxon>Bacilli</taxon>
        <taxon>Lactobacillales</taxon>
        <taxon>Streptococcaceae</taxon>
        <taxon>Streptococcus</taxon>
    </lineage>
</organism>
<dbReference type="PANTHER" id="PTHR37299:SF1">
    <property type="entry name" value="STAGE 0 SPORULATION PROTEIN A HOMOLOG"/>
    <property type="match status" value="1"/>
</dbReference>
<dbReference type="Proteomes" id="UP000255140">
    <property type="component" value="Unassembled WGS sequence"/>
</dbReference>
<evidence type="ECO:0000313" key="11">
    <source>
        <dbReference type="Proteomes" id="UP000035346"/>
    </source>
</evidence>
<reference evidence="6" key="4">
    <citation type="submission" date="2023-05" db="EMBL/GenBank/DDBJ databases">
        <title>Cataloging the Phylogenetic Diversity of Human Bladder Bacteria.</title>
        <authorList>
            <person name="Du J."/>
        </authorList>
    </citation>
    <scope>NUCLEOTIDE SEQUENCE</scope>
    <source>
        <strain evidence="6">UMB8703</strain>
    </source>
</reference>
<evidence type="ECO:0000313" key="13">
    <source>
        <dbReference type="Proteomes" id="UP000255140"/>
    </source>
</evidence>
<accession>A0A076YX60</accession>
<feature type="domain" description="HTH LytTR-type" evidence="3">
    <location>
        <begin position="138"/>
        <end position="242"/>
    </location>
</feature>
<dbReference type="OMA" id="PLIRCHR"/>
<evidence type="ECO:0000313" key="8">
    <source>
        <dbReference type="EMBL" id="SUN15027.1"/>
    </source>
</evidence>
<dbReference type="GO" id="GO:0000156">
    <property type="term" value="F:phosphorelay response regulator activity"/>
    <property type="evidence" value="ECO:0007669"/>
    <property type="project" value="InterPro"/>
</dbReference>
<dbReference type="Gene3D" id="2.40.50.40">
    <property type="match status" value="1"/>
</dbReference>
<evidence type="ECO:0000313" key="10">
    <source>
        <dbReference type="Proteomes" id="UP000035174"/>
    </source>
</evidence>
<dbReference type="EMBL" id="LCVB01000013">
    <property type="protein sequence ID" value="KLJ30585.1"/>
    <property type="molecule type" value="Genomic_DNA"/>
</dbReference>
<evidence type="ECO:0000313" key="6">
    <source>
        <dbReference type="EMBL" id="MDK6898932.1"/>
    </source>
</evidence>
<dbReference type="Pfam" id="PF04397">
    <property type="entry name" value="LytTR"/>
    <property type="match status" value="1"/>
</dbReference>
<evidence type="ECO:0000313" key="12">
    <source>
        <dbReference type="Proteomes" id="UP000254076"/>
    </source>
</evidence>
<dbReference type="Proteomes" id="UP001230629">
    <property type="component" value="Unassembled WGS sequence"/>
</dbReference>
<evidence type="ECO:0000313" key="5">
    <source>
        <dbReference type="EMBL" id="KLL42632.1"/>
    </source>
</evidence>
<keyword evidence="1" id="KW-0597">Phosphoprotein</keyword>
<reference evidence="10 11" key="1">
    <citation type="journal article" date="2015" name="PLoS ONE">
        <title>Genomic analysis reveals the molecular basis for capsule loss in the group B streptococcus population.</title>
        <authorList>
            <consortium name="DEVANI Consortium"/>
            <person name="Rosini R."/>
            <person name="Campisi E."/>
            <person name="De Chiara M."/>
            <person name="Tettelin H."/>
            <person name="Rinaudo D."/>
            <person name="Toniolo C."/>
            <person name="Metruccio M."/>
            <person name="Guidotti S."/>
            <person name="Sorensen U.B."/>
            <person name="Kilian M."/>
            <person name="Ramirez M."/>
            <person name="Janulczyk R."/>
            <person name="Donati C."/>
            <person name="Grandi G."/>
            <person name="Margarit I."/>
        </authorList>
    </citation>
    <scope>NUCLEOTIDE SEQUENCE [LARGE SCALE GENOMIC DNA]</scope>
    <source>
        <strain evidence="5 11">DK-B-USS-215</strain>
        <strain evidence="4 10">ES-PW-063</strain>
    </source>
</reference>
<dbReference type="PROSITE" id="PS50110">
    <property type="entry name" value="RESPONSE_REGULATORY"/>
    <property type="match status" value="1"/>
</dbReference>
<dbReference type="Gene3D" id="2.20.25.10">
    <property type="match status" value="1"/>
</dbReference>
<dbReference type="GO" id="GO:0003677">
    <property type="term" value="F:DNA binding"/>
    <property type="evidence" value="ECO:0007669"/>
    <property type="project" value="UniProtKB-KW"/>
</dbReference>
<reference evidence="12 13" key="3">
    <citation type="submission" date="2018-06" db="EMBL/GenBank/DDBJ databases">
        <authorList>
            <consortium name="Pathogen Informatics"/>
            <person name="Doyle S."/>
        </authorList>
    </citation>
    <scope>NUCLEOTIDE SEQUENCE [LARGE SCALE GENOMIC DNA]</scope>
    <source>
        <strain evidence="8 12">NCTC8185</strain>
        <strain evidence="9 13">NCTC9828</strain>
    </source>
</reference>
<dbReference type="AlphaFoldDB" id="A0A076YX60"/>
<dbReference type="Proteomes" id="UP000035346">
    <property type="component" value="Unassembled WGS sequence"/>
</dbReference>
<name>A0A076YX60_STRAG</name>
<dbReference type="Proteomes" id="UP000254076">
    <property type="component" value="Unassembled WGS sequence"/>
</dbReference>
<dbReference type="SMART" id="SM00448">
    <property type="entry name" value="REC"/>
    <property type="match status" value="1"/>
</dbReference>
<evidence type="ECO:0000256" key="1">
    <source>
        <dbReference type="PROSITE-ProRule" id="PRU00169"/>
    </source>
</evidence>
<keyword evidence="7" id="KW-0238">DNA-binding</keyword>